<dbReference type="EMBL" id="QAAD01000010">
    <property type="protein sequence ID" value="PTN08131.1"/>
    <property type="molecule type" value="Genomic_DNA"/>
</dbReference>
<proteinExistence type="predicted"/>
<dbReference type="InterPro" id="IPR008969">
    <property type="entry name" value="CarboxyPept-like_regulatory"/>
</dbReference>
<evidence type="ECO:0000313" key="2">
    <source>
        <dbReference type="EMBL" id="PTN08131.1"/>
    </source>
</evidence>
<evidence type="ECO:0000256" key="1">
    <source>
        <dbReference type="SAM" id="SignalP"/>
    </source>
</evidence>
<name>A0A2T5C0L7_9BACT</name>
<accession>A0A2T5C0L7</accession>
<feature type="signal peptide" evidence="1">
    <location>
        <begin position="1"/>
        <end position="20"/>
    </location>
</feature>
<evidence type="ECO:0008006" key="4">
    <source>
        <dbReference type="Google" id="ProtNLM"/>
    </source>
</evidence>
<keyword evidence="1" id="KW-0732">Signal</keyword>
<evidence type="ECO:0000313" key="3">
    <source>
        <dbReference type="Proteomes" id="UP000243525"/>
    </source>
</evidence>
<feature type="chain" id="PRO_5015592097" description="Carboxypeptidase-like protein" evidence="1">
    <location>
        <begin position="21"/>
        <end position="183"/>
    </location>
</feature>
<dbReference type="Proteomes" id="UP000243525">
    <property type="component" value="Unassembled WGS sequence"/>
</dbReference>
<dbReference type="OrthoDB" id="1119703at2"/>
<sequence length="183" mass="20987">MSKLFIIILILFTFNEFCQAQTLPIKSYIFDGYVMTPDSMPVEGAFLINYRNSKIVATDHSGYFKMTVESGDSVMVNHVSMSPQVVQVHPTYIDKAKIFVEYRTYMVNPITTYDEEKQRSNLDQSMDQLNEDIQKQILVDPTKRTGNDNTYNDNVANPGATIIRVTPTVSKKDKLEKRDPNDR</sequence>
<dbReference type="AlphaFoldDB" id="A0A2T5C0L7"/>
<keyword evidence="3" id="KW-1185">Reference proteome</keyword>
<reference evidence="2 3" key="1">
    <citation type="submission" date="2018-04" db="EMBL/GenBank/DDBJ databases">
        <title>Genomic Encyclopedia of Archaeal and Bacterial Type Strains, Phase II (KMG-II): from individual species to whole genera.</title>
        <authorList>
            <person name="Goeker M."/>
        </authorList>
    </citation>
    <scope>NUCLEOTIDE SEQUENCE [LARGE SCALE GENOMIC DNA]</scope>
    <source>
        <strain evidence="2 3">DSM 28823</strain>
    </source>
</reference>
<gene>
    <name evidence="2" type="ORF">C8N47_11017</name>
</gene>
<dbReference type="RefSeq" id="WP_107822586.1">
    <property type="nucleotide sequence ID" value="NZ_OY782574.1"/>
</dbReference>
<comment type="caution">
    <text evidence="2">The sequence shown here is derived from an EMBL/GenBank/DDBJ whole genome shotgun (WGS) entry which is preliminary data.</text>
</comment>
<dbReference type="SUPFAM" id="SSF49464">
    <property type="entry name" value="Carboxypeptidase regulatory domain-like"/>
    <property type="match status" value="1"/>
</dbReference>
<organism evidence="2 3">
    <name type="scientific">Mangrovibacterium marinum</name>
    <dbReference type="NCBI Taxonomy" id="1639118"/>
    <lineage>
        <taxon>Bacteria</taxon>
        <taxon>Pseudomonadati</taxon>
        <taxon>Bacteroidota</taxon>
        <taxon>Bacteroidia</taxon>
        <taxon>Marinilabiliales</taxon>
        <taxon>Prolixibacteraceae</taxon>
        <taxon>Mangrovibacterium</taxon>
    </lineage>
</organism>
<protein>
    <recommendedName>
        <fullName evidence="4">Carboxypeptidase-like protein</fullName>
    </recommendedName>
</protein>